<protein>
    <recommendedName>
        <fullName evidence="11">Peptidase S1 domain-containing protein</fullName>
    </recommendedName>
</protein>
<keyword evidence="5" id="KW-0843">Virulence</keyword>
<feature type="compositionally biased region" description="Low complexity" evidence="9">
    <location>
        <begin position="284"/>
        <end position="297"/>
    </location>
</feature>
<name>A0A225VV50_9STRA</name>
<comment type="caution">
    <text evidence="12">The sequence shown here is derived from an EMBL/GenBank/DDBJ whole genome shotgun (WGS) entry which is preliminary data.</text>
</comment>
<dbReference type="FunFam" id="2.40.10.10:FF:000156">
    <property type="entry name" value="MIP06385p"/>
    <property type="match status" value="1"/>
</dbReference>
<dbReference type="Pfam" id="PF00089">
    <property type="entry name" value="Trypsin"/>
    <property type="match status" value="1"/>
</dbReference>
<comment type="subcellular location">
    <subcellularLocation>
        <location evidence="1">Secreted</location>
    </subcellularLocation>
</comment>
<dbReference type="STRING" id="4795.A0A225VV50"/>
<dbReference type="InterPro" id="IPR001314">
    <property type="entry name" value="Peptidase_S1A"/>
</dbReference>
<keyword evidence="4 10" id="KW-0732">Signal</keyword>
<dbReference type="InterPro" id="IPR033116">
    <property type="entry name" value="TRYPSIN_SER"/>
</dbReference>
<evidence type="ECO:0000256" key="4">
    <source>
        <dbReference type="ARBA" id="ARBA00022729"/>
    </source>
</evidence>
<dbReference type="InterPro" id="IPR018114">
    <property type="entry name" value="TRYPSIN_HIS"/>
</dbReference>
<dbReference type="PRINTS" id="PR00722">
    <property type="entry name" value="CHYMOTRYPSIN"/>
</dbReference>
<feature type="chain" id="PRO_5012668894" description="Peptidase S1 domain-containing protein" evidence="10">
    <location>
        <begin position="20"/>
        <end position="386"/>
    </location>
</feature>
<evidence type="ECO:0000256" key="7">
    <source>
        <dbReference type="ARBA" id="ARBA00023180"/>
    </source>
</evidence>
<dbReference type="InterPro" id="IPR043504">
    <property type="entry name" value="Peptidase_S1_PA_chymotrypsin"/>
</dbReference>
<dbReference type="SUPFAM" id="SSF50494">
    <property type="entry name" value="Trypsin-like serine proteases"/>
    <property type="match status" value="1"/>
</dbReference>
<feature type="signal peptide" evidence="10">
    <location>
        <begin position="1"/>
        <end position="19"/>
    </location>
</feature>
<dbReference type="PROSITE" id="PS00134">
    <property type="entry name" value="TRYPSIN_HIS"/>
    <property type="match status" value="1"/>
</dbReference>
<dbReference type="Proteomes" id="UP000198211">
    <property type="component" value="Unassembled WGS sequence"/>
</dbReference>
<gene>
    <name evidence="12" type="ORF">PHMEG_00018532</name>
</gene>
<keyword evidence="13" id="KW-1185">Reference proteome</keyword>
<evidence type="ECO:0000256" key="9">
    <source>
        <dbReference type="SAM" id="MobiDB-lite"/>
    </source>
</evidence>
<feature type="compositionally biased region" description="Polar residues" evidence="9">
    <location>
        <begin position="315"/>
        <end position="345"/>
    </location>
</feature>
<dbReference type="PANTHER" id="PTHR24276:SF98">
    <property type="entry name" value="FI18310P1-RELATED"/>
    <property type="match status" value="1"/>
</dbReference>
<dbReference type="EMBL" id="NBNE01002995">
    <property type="protein sequence ID" value="OWZ08859.1"/>
    <property type="molecule type" value="Genomic_DNA"/>
</dbReference>
<evidence type="ECO:0000313" key="12">
    <source>
        <dbReference type="EMBL" id="OWZ08859.1"/>
    </source>
</evidence>
<feature type="domain" description="Peptidase S1" evidence="11">
    <location>
        <begin position="52"/>
        <end position="273"/>
    </location>
</feature>
<evidence type="ECO:0000256" key="5">
    <source>
        <dbReference type="ARBA" id="ARBA00023026"/>
    </source>
</evidence>
<keyword evidence="6" id="KW-1015">Disulfide bond</keyword>
<dbReference type="GO" id="GO:0006508">
    <property type="term" value="P:proteolysis"/>
    <property type="evidence" value="ECO:0007669"/>
    <property type="project" value="UniProtKB-KW"/>
</dbReference>
<dbReference type="PROSITE" id="PS00135">
    <property type="entry name" value="TRYPSIN_SER"/>
    <property type="match status" value="1"/>
</dbReference>
<evidence type="ECO:0000256" key="3">
    <source>
        <dbReference type="ARBA" id="ARBA00022525"/>
    </source>
</evidence>
<evidence type="ECO:0000256" key="8">
    <source>
        <dbReference type="RuleBase" id="RU363034"/>
    </source>
</evidence>
<dbReference type="AlphaFoldDB" id="A0A225VV50"/>
<dbReference type="CDD" id="cd00190">
    <property type="entry name" value="Tryp_SPc"/>
    <property type="match status" value="1"/>
</dbReference>
<dbReference type="SMART" id="SM00020">
    <property type="entry name" value="Tryp_SPc"/>
    <property type="match status" value="1"/>
</dbReference>
<sequence length="386" mass="40264">MKLTHIGALASALSLFVDAYEFSNSMRTTTPPISSSESNTSTGLSINQENRIYGGSDADVEQYPFIASLRFDPKGKTFCGGALIASQYILTAGHCIKTDKGQIYASLGSEFGSGAGSGTVEQIKVVKGYRHPLYNNDKHLYDVGILKLKTPSTQKEASLGAPNGSDNKVGTMATALGWGLKEDRTGSFLLQEVNVAIISNAECNKQYGGRITEGMMCAGNGNGKDSCNGDSGGPLVANDVLVGLVSWGGKCGVKAGVYTRLTYVKDYINDVLNGATDSVFTGNSSTPEPTSSPIPGSDADEPRKPTITDAPASEASFSTKPASIGTSVIQSATTGNGPTDDTNVPATQLATSTVNTATDAPMNEISASGKHCIRKRRMLSAKQVEG</sequence>
<evidence type="ECO:0000256" key="2">
    <source>
        <dbReference type="ARBA" id="ARBA00007664"/>
    </source>
</evidence>
<accession>A0A225VV50</accession>
<dbReference type="Gene3D" id="2.40.10.10">
    <property type="entry name" value="Trypsin-like serine proteases"/>
    <property type="match status" value="1"/>
</dbReference>
<evidence type="ECO:0000256" key="10">
    <source>
        <dbReference type="SAM" id="SignalP"/>
    </source>
</evidence>
<dbReference type="PANTHER" id="PTHR24276">
    <property type="entry name" value="POLYSERASE-RELATED"/>
    <property type="match status" value="1"/>
</dbReference>
<dbReference type="GO" id="GO:0005576">
    <property type="term" value="C:extracellular region"/>
    <property type="evidence" value="ECO:0007669"/>
    <property type="project" value="UniProtKB-SubCell"/>
</dbReference>
<evidence type="ECO:0000313" key="13">
    <source>
        <dbReference type="Proteomes" id="UP000198211"/>
    </source>
</evidence>
<dbReference type="InterPro" id="IPR009003">
    <property type="entry name" value="Peptidase_S1_PA"/>
</dbReference>
<proteinExistence type="inferred from homology"/>
<organism evidence="12 13">
    <name type="scientific">Phytophthora megakarya</name>
    <dbReference type="NCBI Taxonomy" id="4795"/>
    <lineage>
        <taxon>Eukaryota</taxon>
        <taxon>Sar</taxon>
        <taxon>Stramenopiles</taxon>
        <taxon>Oomycota</taxon>
        <taxon>Peronosporomycetes</taxon>
        <taxon>Peronosporales</taxon>
        <taxon>Peronosporaceae</taxon>
        <taxon>Phytophthora</taxon>
    </lineage>
</organism>
<comment type="similarity">
    <text evidence="2">Belongs to the peptidase S1 family.</text>
</comment>
<keyword evidence="7" id="KW-0325">Glycoprotein</keyword>
<reference evidence="13" key="1">
    <citation type="submission" date="2017-03" db="EMBL/GenBank/DDBJ databases">
        <title>Phytopthora megakarya and P. palmivora, two closely related causual agents of cacao black pod achieved similar genome size and gene model numbers by different mechanisms.</title>
        <authorList>
            <person name="Ali S."/>
            <person name="Shao J."/>
            <person name="Larry D.J."/>
            <person name="Kronmiller B."/>
            <person name="Shen D."/>
            <person name="Strem M.D."/>
            <person name="Melnick R.L."/>
            <person name="Guiltinan M.J."/>
            <person name="Tyler B.M."/>
            <person name="Meinhardt L.W."/>
            <person name="Bailey B.A."/>
        </authorList>
    </citation>
    <scope>NUCLEOTIDE SEQUENCE [LARGE SCALE GENOMIC DNA]</scope>
    <source>
        <strain evidence="13">zdho120</strain>
    </source>
</reference>
<evidence type="ECO:0000256" key="1">
    <source>
        <dbReference type="ARBA" id="ARBA00004613"/>
    </source>
</evidence>
<dbReference type="InterPro" id="IPR050430">
    <property type="entry name" value="Peptidase_S1"/>
</dbReference>
<dbReference type="InterPro" id="IPR001254">
    <property type="entry name" value="Trypsin_dom"/>
</dbReference>
<keyword evidence="8" id="KW-0720">Serine protease</keyword>
<keyword evidence="8" id="KW-0378">Hydrolase</keyword>
<feature type="region of interest" description="Disordered" evidence="9">
    <location>
        <begin position="279"/>
        <end position="345"/>
    </location>
</feature>
<keyword evidence="8" id="KW-0645">Protease</keyword>
<keyword evidence="3" id="KW-0964">Secreted</keyword>
<dbReference type="PROSITE" id="PS50240">
    <property type="entry name" value="TRYPSIN_DOM"/>
    <property type="match status" value="1"/>
</dbReference>
<evidence type="ECO:0000259" key="11">
    <source>
        <dbReference type="PROSITE" id="PS50240"/>
    </source>
</evidence>
<dbReference type="OrthoDB" id="104223at2759"/>
<dbReference type="GO" id="GO:0004252">
    <property type="term" value="F:serine-type endopeptidase activity"/>
    <property type="evidence" value="ECO:0007669"/>
    <property type="project" value="InterPro"/>
</dbReference>
<evidence type="ECO:0000256" key="6">
    <source>
        <dbReference type="ARBA" id="ARBA00023157"/>
    </source>
</evidence>